<dbReference type="Proteomes" id="UP000018144">
    <property type="component" value="Unassembled WGS sequence"/>
</dbReference>
<organism evidence="5 6">
    <name type="scientific">Pyronema omphalodes (strain CBS 100304)</name>
    <name type="common">Pyronema confluens</name>
    <dbReference type="NCBI Taxonomy" id="1076935"/>
    <lineage>
        <taxon>Eukaryota</taxon>
        <taxon>Fungi</taxon>
        <taxon>Dikarya</taxon>
        <taxon>Ascomycota</taxon>
        <taxon>Pezizomycotina</taxon>
        <taxon>Pezizomycetes</taxon>
        <taxon>Pezizales</taxon>
        <taxon>Pyronemataceae</taxon>
        <taxon>Pyronema</taxon>
    </lineage>
</organism>
<dbReference type="InterPro" id="IPR008630">
    <property type="entry name" value="Glyco_trans_34"/>
</dbReference>
<dbReference type="GO" id="GO:0016757">
    <property type="term" value="F:glycosyltransferase activity"/>
    <property type="evidence" value="ECO:0007669"/>
    <property type="project" value="UniProtKB-KW"/>
</dbReference>
<keyword evidence="4" id="KW-0812">Transmembrane</keyword>
<protein>
    <submittedName>
        <fullName evidence="5">Similar to Uncharacterized alpha-1,2-galactosyltransferase C1289.13c acc. no. O94622</fullName>
    </submittedName>
</protein>
<feature type="transmembrane region" description="Helical" evidence="4">
    <location>
        <begin position="21"/>
        <end position="40"/>
    </location>
</feature>
<keyword evidence="4" id="KW-1133">Transmembrane helix</keyword>
<reference evidence="5 6" key="1">
    <citation type="journal article" date="2013" name="PLoS Genet.">
        <title>The genome and development-dependent transcriptomes of Pyronema confluens: a window into fungal evolution.</title>
        <authorList>
            <person name="Traeger S."/>
            <person name="Altegoer F."/>
            <person name="Freitag M."/>
            <person name="Gabaldon T."/>
            <person name="Kempken F."/>
            <person name="Kumar A."/>
            <person name="Marcet-Houben M."/>
            <person name="Poggeler S."/>
            <person name="Stajich J.E."/>
            <person name="Nowrousian M."/>
        </authorList>
    </citation>
    <scope>NUCLEOTIDE SEQUENCE [LARGE SCALE GENOMIC DNA]</scope>
    <source>
        <strain evidence="6">CBS 100304</strain>
        <tissue evidence="5">Vegetative mycelium</tissue>
    </source>
</reference>
<evidence type="ECO:0000256" key="3">
    <source>
        <dbReference type="ARBA" id="ARBA00022679"/>
    </source>
</evidence>
<comment type="similarity">
    <text evidence="1">Belongs to the glycosyltransferase 34 family.</text>
</comment>
<dbReference type="GO" id="GO:0006487">
    <property type="term" value="P:protein N-linked glycosylation"/>
    <property type="evidence" value="ECO:0007669"/>
    <property type="project" value="TreeGrafter"/>
</dbReference>
<dbReference type="SUPFAM" id="SSF53448">
    <property type="entry name" value="Nucleotide-diphospho-sugar transferases"/>
    <property type="match status" value="1"/>
</dbReference>
<dbReference type="Gene3D" id="3.90.550.10">
    <property type="entry name" value="Spore Coat Polysaccharide Biosynthesis Protein SpsA, Chain A"/>
    <property type="match status" value="1"/>
</dbReference>
<dbReference type="Pfam" id="PF05637">
    <property type="entry name" value="Glyco_transf_34"/>
    <property type="match status" value="1"/>
</dbReference>
<evidence type="ECO:0000256" key="1">
    <source>
        <dbReference type="ARBA" id="ARBA00005664"/>
    </source>
</evidence>
<keyword evidence="4" id="KW-0472">Membrane</keyword>
<name>U4LPA1_PYROM</name>
<dbReference type="PANTHER" id="PTHR31306">
    <property type="entry name" value="ALPHA-1,6-MANNOSYLTRANSFERASE MNN11-RELATED"/>
    <property type="match status" value="1"/>
</dbReference>
<dbReference type="InterPro" id="IPR029044">
    <property type="entry name" value="Nucleotide-diphossugar_trans"/>
</dbReference>
<dbReference type="OrthoDB" id="205108at2759"/>
<keyword evidence="6" id="KW-1185">Reference proteome</keyword>
<dbReference type="GO" id="GO:0000139">
    <property type="term" value="C:Golgi membrane"/>
    <property type="evidence" value="ECO:0007669"/>
    <property type="project" value="TreeGrafter"/>
</dbReference>
<evidence type="ECO:0000256" key="2">
    <source>
        <dbReference type="ARBA" id="ARBA00022676"/>
    </source>
</evidence>
<keyword evidence="3 5" id="KW-0808">Transferase</keyword>
<evidence type="ECO:0000313" key="6">
    <source>
        <dbReference type="Proteomes" id="UP000018144"/>
    </source>
</evidence>
<keyword evidence="2 5" id="KW-0328">Glycosyltransferase</keyword>
<dbReference type="OMA" id="PQTMINS"/>
<dbReference type="PANTHER" id="PTHR31306:SF4">
    <property type="entry name" value="ALPHA-1,2-GALACTOSYLTRANSFERASE"/>
    <property type="match status" value="1"/>
</dbReference>
<dbReference type="eggNOG" id="KOG4748">
    <property type="taxonomic scope" value="Eukaryota"/>
</dbReference>
<evidence type="ECO:0000313" key="5">
    <source>
        <dbReference type="EMBL" id="CCX33397.1"/>
    </source>
</evidence>
<gene>
    <name evidence="5" type="ORF">PCON_01078</name>
</gene>
<dbReference type="EMBL" id="HF936056">
    <property type="protein sequence ID" value="CCX33397.1"/>
    <property type="molecule type" value="Genomic_DNA"/>
</dbReference>
<proteinExistence type="inferred from homology"/>
<dbReference type="AlphaFoldDB" id="U4LPA1"/>
<evidence type="ECO:0000256" key="4">
    <source>
        <dbReference type="SAM" id="Phobius"/>
    </source>
</evidence>
<accession>U4LPA1</accession>
<dbReference type="STRING" id="1076935.U4LPA1"/>
<sequence>MGEFNYSSLGHVRQRISPITLIVIPAITLVSVVLFVLSLYHPALSPTLEAAKKSPPGGPMEPMNSVLMLLPKDQKGDGDYGFHKDWLEMAIRNRKEYADKHGYLFMWADLAEYQESFKADPMWAKIAALHDAFDKHPEVEWIWCLDSDVIIMNSELSLWDHLLSPDALRREVKPGAEIKFGGSKKLPQHKHIVKTAKTVIPEDVFIIISTDSNGLNAGSFFIRRNSFMSAFVDLWHDPYLMKPKFTFSEQDGLAHLIINHPHVLKHVGIVNQRLINSYPQMYRDHELLVHFAGCRGGGRDCDKMFKDFWNRRTIVPQNETETMED</sequence>